<feature type="region of interest" description="Disordered" evidence="1">
    <location>
        <begin position="74"/>
        <end position="100"/>
    </location>
</feature>
<dbReference type="EMBL" id="CP007514">
    <property type="protein sequence ID" value="AHY45466.1"/>
    <property type="molecule type" value="Genomic_DNA"/>
</dbReference>
<evidence type="ECO:0000313" key="2">
    <source>
        <dbReference type="EMBL" id="AHY45466.1"/>
    </source>
</evidence>
<organism evidence="2 3">
    <name type="scientific">Rubrobacter radiotolerans</name>
    <name type="common">Arthrobacter radiotolerans</name>
    <dbReference type="NCBI Taxonomy" id="42256"/>
    <lineage>
        <taxon>Bacteria</taxon>
        <taxon>Bacillati</taxon>
        <taxon>Actinomycetota</taxon>
        <taxon>Rubrobacteria</taxon>
        <taxon>Rubrobacterales</taxon>
        <taxon>Rubrobacteraceae</taxon>
        <taxon>Rubrobacter</taxon>
    </lineage>
</organism>
<dbReference type="HOGENOM" id="CLU_1049246_0_0_11"/>
<feature type="compositionally biased region" description="Basic and acidic residues" evidence="1">
    <location>
        <begin position="242"/>
        <end position="253"/>
    </location>
</feature>
<feature type="compositionally biased region" description="Polar residues" evidence="1">
    <location>
        <begin position="78"/>
        <end position="95"/>
    </location>
</feature>
<dbReference type="KEGG" id="rrd:RradSPS_0183"/>
<reference evidence="2 3" key="1">
    <citation type="submission" date="2014-03" db="EMBL/GenBank/DDBJ databases">
        <title>Complete genome sequence of the Radio-Resistant Rubrobacter radiotolerans RSPS-4.</title>
        <authorList>
            <person name="Egas C.C."/>
            <person name="Barroso C.C."/>
            <person name="Froufe H.J.C."/>
            <person name="Pacheco J.J."/>
            <person name="Albuquerque L.L."/>
            <person name="da Costa M.M.S."/>
        </authorList>
    </citation>
    <scope>NUCLEOTIDE SEQUENCE [LARGE SCALE GENOMIC DNA]</scope>
    <source>
        <strain evidence="2 3">RSPS-4</strain>
    </source>
</reference>
<keyword evidence="3" id="KW-1185">Reference proteome</keyword>
<feature type="compositionally biased region" description="Polar residues" evidence="1">
    <location>
        <begin position="9"/>
        <end position="22"/>
    </location>
</feature>
<gene>
    <name evidence="2" type="ORF">RradSPS_0183</name>
</gene>
<evidence type="ECO:0000313" key="3">
    <source>
        <dbReference type="Proteomes" id="UP000025229"/>
    </source>
</evidence>
<feature type="region of interest" description="Disordered" evidence="1">
    <location>
        <begin position="1"/>
        <end position="22"/>
    </location>
</feature>
<accession>A0A023WZT5</accession>
<sequence>MEPGARQCSLRQPENRTGSTEPPTIISIATAVAVRDKLTPRVGNEDRCARSSCTEDVHAAVPITIACSVCVAKPPGSAKSSTETTPGTRPANSATLMPENSKAIVSGRSIARHRGLLYRPAKRYAASEANTAPANCGNVRKTQYGAVTHRGTTISPPAIPPRSAVSRTIARRGLPSCISYGSRSSPSLDSSEVATGAFAFHSSPISLLARTKAPVTTLRGSSAARRTGTPRKAGMVGTRSKAARDRSIKRSDSETPPPTTITAGS</sequence>
<evidence type="ECO:0000256" key="1">
    <source>
        <dbReference type="SAM" id="MobiDB-lite"/>
    </source>
</evidence>
<feature type="region of interest" description="Disordered" evidence="1">
    <location>
        <begin position="217"/>
        <end position="265"/>
    </location>
</feature>
<dbReference type="AlphaFoldDB" id="A0A023WZT5"/>
<protein>
    <submittedName>
        <fullName evidence="2">Uncharacterized protein</fullName>
    </submittedName>
</protein>
<proteinExistence type="predicted"/>
<name>A0A023WZT5_RUBRA</name>
<dbReference type="Proteomes" id="UP000025229">
    <property type="component" value="Chromosome"/>
</dbReference>